<dbReference type="EMBL" id="JAVIZN010000002">
    <property type="protein sequence ID" value="MDR6201577.1"/>
    <property type="molecule type" value="Genomic_DNA"/>
</dbReference>
<evidence type="ECO:0000313" key="3">
    <source>
        <dbReference type="EMBL" id="MDR6201577.1"/>
    </source>
</evidence>
<evidence type="ECO:0000256" key="2">
    <source>
        <dbReference type="SAM" id="Phobius"/>
    </source>
</evidence>
<sequence>MQISSSREYYGCEPTPDLAALDARTTNAVPALYVPEKLKRRECEMSNRPHITPRSPSISGDAMKKPLRRESDEAAGTAVKRAVKRTVCFLMRRDRGIISSATASGRRKRAGARCALTSAYCLMPSAWICSFVSMLKPYLLPKSMP</sequence>
<dbReference type="RefSeq" id="WP_310035405.1">
    <property type="nucleotide sequence ID" value="NZ_JAVIZN010000002.1"/>
</dbReference>
<dbReference type="AlphaFoldDB" id="A0ABD5CC83"/>
<accession>A0ABD5CC83</accession>
<keyword evidence="2" id="KW-0472">Membrane</keyword>
<keyword evidence="2" id="KW-0812">Transmembrane</keyword>
<protein>
    <submittedName>
        <fullName evidence="3">Uncharacterized protein</fullName>
    </submittedName>
</protein>
<feature type="region of interest" description="Disordered" evidence="1">
    <location>
        <begin position="43"/>
        <end position="76"/>
    </location>
</feature>
<comment type="caution">
    <text evidence="3">The sequence shown here is derived from an EMBL/GenBank/DDBJ whole genome shotgun (WGS) entry which is preliminary data.</text>
</comment>
<evidence type="ECO:0000313" key="4">
    <source>
        <dbReference type="Proteomes" id="UP001245184"/>
    </source>
</evidence>
<proteinExistence type="predicted"/>
<organism evidence="3 4">
    <name type="scientific">Paraburkholderia graminis</name>
    <dbReference type="NCBI Taxonomy" id="60548"/>
    <lineage>
        <taxon>Bacteria</taxon>
        <taxon>Pseudomonadati</taxon>
        <taxon>Pseudomonadota</taxon>
        <taxon>Betaproteobacteria</taxon>
        <taxon>Burkholderiales</taxon>
        <taxon>Burkholderiaceae</taxon>
        <taxon>Paraburkholderia</taxon>
    </lineage>
</organism>
<name>A0ABD5CC83_9BURK</name>
<gene>
    <name evidence="3" type="ORF">QF025_000297</name>
</gene>
<dbReference type="Proteomes" id="UP001245184">
    <property type="component" value="Unassembled WGS sequence"/>
</dbReference>
<feature type="transmembrane region" description="Helical" evidence="2">
    <location>
        <begin position="114"/>
        <end position="135"/>
    </location>
</feature>
<reference evidence="3 4" key="1">
    <citation type="submission" date="2023-08" db="EMBL/GenBank/DDBJ databases">
        <title>Genome sequencing of plant associated microbes to promote plant fitness in Sorghum bicolor and Oryza sativa.</title>
        <authorList>
            <person name="Coleman-Derr D."/>
        </authorList>
    </citation>
    <scope>NUCLEOTIDE SEQUENCE [LARGE SCALE GENOMIC DNA]</scope>
    <source>
        <strain evidence="3 4">SLBN-33</strain>
    </source>
</reference>
<keyword evidence="2" id="KW-1133">Transmembrane helix</keyword>
<evidence type="ECO:0000256" key="1">
    <source>
        <dbReference type="SAM" id="MobiDB-lite"/>
    </source>
</evidence>
<feature type="compositionally biased region" description="Basic and acidic residues" evidence="1">
    <location>
        <begin position="62"/>
        <end position="72"/>
    </location>
</feature>